<evidence type="ECO:0000313" key="1">
    <source>
        <dbReference type="EMBL" id="VVE42811.1"/>
    </source>
</evidence>
<dbReference type="Proteomes" id="UP000366065">
    <property type="component" value="Unassembled WGS sequence"/>
</dbReference>
<sequence length="92" mass="9799">MEVEDGVIEALDESRGRFVARFASGRYAAFELVRQPGQDKGVGRIAVGDSVRAAPASTGKIVMLSMSRKLPLLVNGLTGSTSQSECLRLMGE</sequence>
<name>A0ABY6W9I2_9BURK</name>
<reference evidence="1 2" key="1">
    <citation type="submission" date="2019-08" db="EMBL/GenBank/DDBJ databases">
        <authorList>
            <person name="Peeters C."/>
        </authorList>
    </citation>
    <scope>NUCLEOTIDE SEQUENCE [LARGE SCALE GENOMIC DNA]</scope>
    <source>
        <strain evidence="1 2">LMG 20602</strain>
    </source>
</reference>
<organism evidence="1 2">
    <name type="scientific">Pandoraea capi</name>
    <dbReference type="NCBI Taxonomy" id="2508286"/>
    <lineage>
        <taxon>Bacteria</taxon>
        <taxon>Pseudomonadati</taxon>
        <taxon>Pseudomonadota</taxon>
        <taxon>Betaproteobacteria</taxon>
        <taxon>Burkholderiales</taxon>
        <taxon>Burkholderiaceae</taxon>
        <taxon>Pandoraea</taxon>
    </lineage>
</organism>
<dbReference type="EMBL" id="CABPRV010000012">
    <property type="protein sequence ID" value="VVE42811.1"/>
    <property type="molecule type" value="Genomic_DNA"/>
</dbReference>
<comment type="caution">
    <text evidence="1">The sequence shown here is derived from an EMBL/GenBank/DDBJ whole genome shotgun (WGS) entry which is preliminary data.</text>
</comment>
<accession>A0ABY6W9I2</accession>
<protein>
    <submittedName>
        <fullName evidence="1">Uncharacterized protein</fullName>
    </submittedName>
</protein>
<keyword evidence="2" id="KW-1185">Reference proteome</keyword>
<evidence type="ECO:0000313" key="2">
    <source>
        <dbReference type="Proteomes" id="UP000366065"/>
    </source>
</evidence>
<gene>
    <name evidence="1" type="ORF">PCA20602_04251</name>
</gene>
<proteinExistence type="predicted"/>